<evidence type="ECO:0000256" key="2">
    <source>
        <dbReference type="ARBA" id="ARBA00023163"/>
    </source>
</evidence>
<gene>
    <name evidence="6" type="ORF">D1632_05785</name>
</gene>
<organism evidence="6 7">
    <name type="scientific">Chryseobacterium nematophagum</name>
    <dbReference type="NCBI Taxonomy" id="2305228"/>
    <lineage>
        <taxon>Bacteria</taxon>
        <taxon>Pseudomonadati</taxon>
        <taxon>Bacteroidota</taxon>
        <taxon>Flavobacteriia</taxon>
        <taxon>Flavobacteriales</taxon>
        <taxon>Weeksellaceae</taxon>
        <taxon>Chryseobacterium group</taxon>
        <taxon>Chryseobacterium</taxon>
    </lineage>
</organism>
<reference evidence="6 7" key="1">
    <citation type="submission" date="2018-08" db="EMBL/GenBank/DDBJ databases">
        <title>Chryseobacterium nematophagum: a novel matrix digesting pathogen of nematodes.</title>
        <authorList>
            <person name="Page A."/>
            <person name="Roberts M."/>
            <person name="Felix M.-A."/>
            <person name="Weir W."/>
        </authorList>
    </citation>
    <scope>NUCLEOTIDE SEQUENCE [LARGE SCALE GENOMIC DNA]</scope>
    <source>
        <strain evidence="6 7">JUb275</strain>
    </source>
</reference>
<dbReference type="InterPro" id="IPR009057">
    <property type="entry name" value="Homeodomain-like_sf"/>
</dbReference>
<evidence type="ECO:0000256" key="1">
    <source>
        <dbReference type="ARBA" id="ARBA00023015"/>
    </source>
</evidence>
<dbReference type="RefSeq" id="WP_122546287.1">
    <property type="nucleotide sequence ID" value="NZ_QWIV01000013.1"/>
</dbReference>
<keyword evidence="4" id="KW-0472">Membrane</keyword>
<dbReference type="SMART" id="SM00342">
    <property type="entry name" value="HTH_ARAC"/>
    <property type="match status" value="1"/>
</dbReference>
<sequence>MPKVVLIFLFILYQNLFFSQSVREFQVPDSLKTKSFEQLEKSYSKTFQVNNKAILYANTFLTKAKKEHNIVKQIDGYFLIFTKSKNIYYIDSIQSIIKKSNKIDHISHGNYKIGNIYYNSGKYDLALSSYVQALTYAKKDNDKKRIVLIKNAIGDIKFLISDYEEAIQIFRQNYKYIKYKESEDPSNYLSILFSLANTYNAIGKHDSAYIYGNLGKSKSLLYQRRYYIKIFDISNHITEYYLKNYPQSIVGLKKNINSLKKNDIGNLQVTYMYLSLNYQKLNNEREYLHYFTKMDSLQKKTNIVDKNLIELYKNSLRYYEKEGNQEKQLYLIDRLIKLNQTIYKSNYTFSKEIHQKFDTPELLEQKEKLISNLDNRNTILYWLLGGGLILLFIFIYLYNINRKNLKIYQIQAQKLVDKPTERLTIDQLDLESQVIQIDTSLTIDEKTDKVKNQTPESVQLALLVKLHEFENSKSFLNKNMNLYFLSKELNTNTTYLSRSINELKGKNFSKYLNELRINFVITELKSDKKLRLKTIAVIAEEAGYNNVESFTKAFKNITGTLPSYFIKALR</sequence>
<feature type="domain" description="HTH araC/xylS-type" evidence="5">
    <location>
        <begin position="476"/>
        <end position="568"/>
    </location>
</feature>
<name>A0A3M7LAU6_9FLAO</name>
<feature type="transmembrane region" description="Helical" evidence="4">
    <location>
        <begin position="379"/>
        <end position="398"/>
    </location>
</feature>
<evidence type="ECO:0000256" key="4">
    <source>
        <dbReference type="SAM" id="Phobius"/>
    </source>
</evidence>
<dbReference type="Proteomes" id="UP000267524">
    <property type="component" value="Unassembled WGS sequence"/>
</dbReference>
<evidence type="ECO:0000313" key="6">
    <source>
        <dbReference type="EMBL" id="RMZ59165.1"/>
    </source>
</evidence>
<dbReference type="PROSITE" id="PS50005">
    <property type="entry name" value="TPR"/>
    <property type="match status" value="1"/>
</dbReference>
<feature type="repeat" description="TPR" evidence="3">
    <location>
        <begin position="107"/>
        <end position="140"/>
    </location>
</feature>
<dbReference type="EMBL" id="QWIV01000013">
    <property type="protein sequence ID" value="RMZ59165.1"/>
    <property type="molecule type" value="Genomic_DNA"/>
</dbReference>
<dbReference type="InterPro" id="IPR019734">
    <property type="entry name" value="TPR_rpt"/>
</dbReference>
<dbReference type="Gene3D" id="1.25.40.10">
    <property type="entry name" value="Tetratricopeptide repeat domain"/>
    <property type="match status" value="1"/>
</dbReference>
<keyword evidence="4" id="KW-1133">Transmembrane helix</keyword>
<dbReference type="Gene3D" id="1.10.10.60">
    <property type="entry name" value="Homeodomain-like"/>
    <property type="match status" value="2"/>
</dbReference>
<keyword evidence="3" id="KW-0802">TPR repeat</keyword>
<dbReference type="InterPro" id="IPR011990">
    <property type="entry name" value="TPR-like_helical_dom_sf"/>
</dbReference>
<keyword evidence="7" id="KW-1185">Reference proteome</keyword>
<protein>
    <submittedName>
        <fullName evidence="6">AraC family transcriptional regulator</fullName>
    </submittedName>
</protein>
<proteinExistence type="predicted"/>
<dbReference type="GO" id="GO:0043565">
    <property type="term" value="F:sequence-specific DNA binding"/>
    <property type="evidence" value="ECO:0007669"/>
    <property type="project" value="InterPro"/>
</dbReference>
<keyword evidence="2" id="KW-0804">Transcription</keyword>
<evidence type="ECO:0000313" key="7">
    <source>
        <dbReference type="Proteomes" id="UP000267524"/>
    </source>
</evidence>
<evidence type="ECO:0000259" key="5">
    <source>
        <dbReference type="PROSITE" id="PS01124"/>
    </source>
</evidence>
<dbReference type="GO" id="GO:0003700">
    <property type="term" value="F:DNA-binding transcription factor activity"/>
    <property type="evidence" value="ECO:0007669"/>
    <property type="project" value="InterPro"/>
</dbReference>
<evidence type="ECO:0000256" key="3">
    <source>
        <dbReference type="PROSITE-ProRule" id="PRU00339"/>
    </source>
</evidence>
<dbReference type="Pfam" id="PF12833">
    <property type="entry name" value="HTH_18"/>
    <property type="match status" value="1"/>
</dbReference>
<keyword evidence="1" id="KW-0805">Transcription regulation</keyword>
<dbReference type="SUPFAM" id="SSF48452">
    <property type="entry name" value="TPR-like"/>
    <property type="match status" value="1"/>
</dbReference>
<dbReference type="SUPFAM" id="SSF46689">
    <property type="entry name" value="Homeodomain-like"/>
    <property type="match status" value="1"/>
</dbReference>
<dbReference type="InterPro" id="IPR018060">
    <property type="entry name" value="HTH_AraC"/>
</dbReference>
<dbReference type="AlphaFoldDB" id="A0A3M7LAU6"/>
<comment type="caution">
    <text evidence="6">The sequence shown here is derived from an EMBL/GenBank/DDBJ whole genome shotgun (WGS) entry which is preliminary data.</text>
</comment>
<dbReference type="PROSITE" id="PS01124">
    <property type="entry name" value="HTH_ARAC_FAMILY_2"/>
    <property type="match status" value="1"/>
</dbReference>
<keyword evidence="4" id="KW-0812">Transmembrane</keyword>
<accession>A0A3M7LAU6</accession>